<evidence type="ECO:0000256" key="1">
    <source>
        <dbReference type="SAM" id="MobiDB-lite"/>
    </source>
</evidence>
<proteinExistence type="predicted"/>
<feature type="region of interest" description="Disordered" evidence="1">
    <location>
        <begin position="404"/>
        <end position="436"/>
    </location>
</feature>
<feature type="compositionally biased region" description="Acidic residues" evidence="1">
    <location>
        <begin position="109"/>
        <end position="121"/>
    </location>
</feature>
<keyword evidence="2" id="KW-1185">Reference proteome</keyword>
<dbReference type="AlphaFoldDB" id="A0A915K877"/>
<protein>
    <submittedName>
        <fullName evidence="3">Uncharacterized protein</fullName>
    </submittedName>
</protein>
<feature type="compositionally biased region" description="Low complexity" evidence="1">
    <location>
        <begin position="404"/>
        <end position="417"/>
    </location>
</feature>
<reference evidence="3" key="1">
    <citation type="submission" date="2022-11" db="UniProtKB">
        <authorList>
            <consortium name="WormBaseParasite"/>
        </authorList>
    </citation>
    <scope>IDENTIFICATION</scope>
</reference>
<feature type="compositionally biased region" description="Polar residues" evidence="1">
    <location>
        <begin position="418"/>
        <end position="427"/>
    </location>
</feature>
<evidence type="ECO:0000313" key="3">
    <source>
        <dbReference type="WBParaSite" id="nRc.2.0.1.t34394-RA"/>
    </source>
</evidence>
<feature type="compositionally biased region" description="Basic and acidic residues" evidence="1">
    <location>
        <begin position="74"/>
        <end position="84"/>
    </location>
</feature>
<evidence type="ECO:0000313" key="2">
    <source>
        <dbReference type="Proteomes" id="UP000887565"/>
    </source>
</evidence>
<sequence length="602" mass="68302">MYHHHPPDPSCSSNAQVHVATKVTIMTDGPGGLQYSQVVQTAPYLGVDGRYRAPTTHIYQESLPPTRLMYSPRETWDKGSKKSVAESTRPVVHTPTETSEKSSRKKTDIDDDSSTLEDSEDQIGINTFENGRMISKESTVEQILEKRNENDQVVEFFKNLRKIENYSQSPGNTVAEIVKSLIKPVENVTLDHDLEVDEESTIEIKTTINKTRRKVEPKIFETLIDDKATESIGVQTGEDLYAQDKKVQKSIIVENTLYETIAPKPSVRRTLKPSVTLYDAVGDAAQCGYDQQKQYSYSKPKISVETTFPVESTFSCSDPTVIDASHNNLEKCEVLLRPTTRLDYETGFLEKPSIAEFCSSTGIPNFPVQNLTKELSCRFSGLQNYDERRINFRRHDLYTVAEISETTSSSKRSSTTTVANDNDSSSIDNEKSSLSNLNKNYENEALEEECLRDYMQDHITSYMEDLKFKMNSSDVETLSRNSLASSTSLRAENSLLDLLEESTKNENYDGKNGGLERNFDDILYEISRQKLENRFSSSSTTVWSSDNSIKSGRSTLIREANLIHDHQKRSNEKNRRAIMEENSKIDLDRQKSDRKFLKQTSL</sequence>
<organism evidence="2 3">
    <name type="scientific">Romanomermis culicivorax</name>
    <name type="common">Nematode worm</name>
    <dbReference type="NCBI Taxonomy" id="13658"/>
    <lineage>
        <taxon>Eukaryota</taxon>
        <taxon>Metazoa</taxon>
        <taxon>Ecdysozoa</taxon>
        <taxon>Nematoda</taxon>
        <taxon>Enoplea</taxon>
        <taxon>Dorylaimia</taxon>
        <taxon>Mermithida</taxon>
        <taxon>Mermithoidea</taxon>
        <taxon>Mermithidae</taxon>
        <taxon>Romanomermis</taxon>
    </lineage>
</organism>
<name>A0A915K877_ROMCU</name>
<dbReference type="Proteomes" id="UP000887565">
    <property type="component" value="Unplaced"/>
</dbReference>
<feature type="region of interest" description="Disordered" evidence="1">
    <location>
        <begin position="69"/>
        <end position="125"/>
    </location>
</feature>
<dbReference type="WBParaSite" id="nRc.2.0.1.t34394-RA">
    <property type="protein sequence ID" value="nRc.2.0.1.t34394-RA"/>
    <property type="gene ID" value="nRc.2.0.1.g34394"/>
</dbReference>
<accession>A0A915K877</accession>
<feature type="compositionally biased region" description="Basic and acidic residues" evidence="1">
    <location>
        <begin position="98"/>
        <end position="108"/>
    </location>
</feature>